<name>A0A4U6R598_9GAMM</name>
<protein>
    <recommendedName>
        <fullName evidence="2">site-specific DNA-methyltransferase (adenine-specific)</fullName>
        <ecNumber evidence="2">2.1.1.72</ecNumber>
    </recommendedName>
</protein>
<dbReference type="RefSeq" id="WP_137436525.1">
    <property type="nucleotide sequence ID" value="NZ_JANRHC010000002.1"/>
</dbReference>
<dbReference type="AlphaFoldDB" id="A0A4U6R598"/>
<dbReference type="GO" id="GO:0003677">
    <property type="term" value="F:DNA binding"/>
    <property type="evidence" value="ECO:0007669"/>
    <property type="project" value="InterPro"/>
</dbReference>
<sequence length="675" mass="76170">MDKLKMHSPDLSQDNIAKIREMFPGCVTEARDGATGEPRLAVDFDQLRQELSDSIVEGPQERYRLDWPGKRESLVLANEPISMTLRPFEGDSVNFEATRNAFIEGDNLDALKLIQEMFLGQIQMIYIDPPYNTGRDLLYDDDFSEGIEEYQYRSRQVQQEGFKMTANPDEGGRFHSNWLSSLYPRIKICKRLLKSEGVLAISIDDNEISNLLAIVDEIFGWENRKVICVKMSESSGLKMGSVKKYGTIPKLKEYLVLCSKNGISGFEFDGVAKQDWDDEYNIFLKGLDKAGRELISRSVMDGGEKVPIDELDKVAEEVQLQSLSEAFEESGLPANEKKAWCFENSWRICQCATSASVLKLVQEKKKTNDNSVFFVRTASGLTYPVRSNFSESSSKPRVQLIFADDNSTVHPGDMWLDIKTTGLDGEGGVSFKNGKKPLKLLKRILKSKTRPNDIVMDFFAGSGSFGHAVMSANAEDGFNRRFILAQLPEALNVKDDDQKASHDFCSSLGLEPNVAELCKERLRKSGNRVLGENCHPDWNRDVGFRVLKVDSSNMKDIYYRPDELSQGDLLESVDNVKPDRTPEDLLFQVLVDWGVDLTLPIRRETLQGKTVFFVDDNALVACFDTGVTEDLVKELARHEPLRVVFRDNGFVSDAVKINVEQIFRQLSPSTEVRSL</sequence>
<dbReference type="Gene3D" id="3.40.50.150">
    <property type="entry name" value="Vaccinia Virus protein VP39"/>
    <property type="match status" value="1"/>
</dbReference>
<dbReference type="GO" id="GO:0008170">
    <property type="term" value="F:N-methyltransferase activity"/>
    <property type="evidence" value="ECO:0007669"/>
    <property type="project" value="InterPro"/>
</dbReference>
<evidence type="ECO:0000313" key="8">
    <source>
        <dbReference type="EMBL" id="TKV68907.1"/>
    </source>
</evidence>
<keyword evidence="5" id="KW-0949">S-adenosyl-L-methionine</keyword>
<dbReference type="EMBL" id="SZYH01000001">
    <property type="protein sequence ID" value="TKV68907.1"/>
    <property type="molecule type" value="Genomic_DNA"/>
</dbReference>
<dbReference type="PIRSF" id="PIRSF015855">
    <property type="entry name" value="TypeIII_Mtase_mKpnI"/>
    <property type="match status" value="1"/>
</dbReference>
<keyword evidence="9" id="KW-1185">Reference proteome</keyword>
<evidence type="ECO:0000256" key="3">
    <source>
        <dbReference type="ARBA" id="ARBA00022603"/>
    </source>
</evidence>
<reference evidence="8 9" key="1">
    <citation type="submission" date="2019-05" db="EMBL/GenBank/DDBJ databases">
        <title>Marinobacter panjinensis sp. nov., a moderately halophilic bacterium isolated from sea tidal flat environment.</title>
        <authorList>
            <person name="Yang W."/>
            <person name="An M."/>
            <person name="He W."/>
            <person name="Luo X."/>
            <person name="Zhu L."/>
            <person name="Chen G."/>
            <person name="Zhang Y."/>
            <person name="Wang Y."/>
        </authorList>
    </citation>
    <scope>NUCLEOTIDE SEQUENCE [LARGE SCALE GENOMIC DNA]</scope>
    <source>
        <strain evidence="8 9">PJ-16</strain>
    </source>
</reference>
<organism evidence="8 9">
    <name type="scientific">Marinobacter panjinensis</name>
    <dbReference type="NCBI Taxonomy" id="2576384"/>
    <lineage>
        <taxon>Bacteria</taxon>
        <taxon>Pseudomonadati</taxon>
        <taxon>Pseudomonadota</taxon>
        <taxon>Gammaproteobacteria</taxon>
        <taxon>Pseudomonadales</taxon>
        <taxon>Marinobacteraceae</taxon>
        <taxon>Marinobacter</taxon>
    </lineage>
</organism>
<dbReference type="GO" id="GO:0009007">
    <property type="term" value="F:site-specific DNA-methyltransferase (adenine-specific) activity"/>
    <property type="evidence" value="ECO:0007669"/>
    <property type="project" value="UniProtKB-EC"/>
</dbReference>
<evidence type="ECO:0000256" key="2">
    <source>
        <dbReference type="ARBA" id="ARBA00011900"/>
    </source>
</evidence>
<evidence type="ECO:0000259" key="7">
    <source>
        <dbReference type="Pfam" id="PF01555"/>
    </source>
</evidence>
<evidence type="ECO:0000313" key="9">
    <source>
        <dbReference type="Proteomes" id="UP000308488"/>
    </source>
</evidence>
<dbReference type="PROSITE" id="PS00092">
    <property type="entry name" value="N6_MTASE"/>
    <property type="match status" value="1"/>
</dbReference>
<dbReference type="InterPro" id="IPR002052">
    <property type="entry name" value="DNA_methylase_N6_adenine_CS"/>
</dbReference>
<keyword evidence="4 8" id="KW-0808">Transferase</keyword>
<evidence type="ECO:0000256" key="4">
    <source>
        <dbReference type="ARBA" id="ARBA00022679"/>
    </source>
</evidence>
<dbReference type="InterPro" id="IPR029063">
    <property type="entry name" value="SAM-dependent_MTases_sf"/>
</dbReference>
<evidence type="ECO:0000256" key="5">
    <source>
        <dbReference type="ARBA" id="ARBA00022691"/>
    </source>
</evidence>
<dbReference type="InterPro" id="IPR002941">
    <property type="entry name" value="DNA_methylase_N4/N6"/>
</dbReference>
<keyword evidence="3 8" id="KW-0489">Methyltransferase</keyword>
<dbReference type="InterPro" id="IPR002295">
    <property type="entry name" value="N4/N6-MTase_EcoPI_Mod-like"/>
</dbReference>
<dbReference type="PRINTS" id="PR00506">
    <property type="entry name" value="D21N6MTFRASE"/>
</dbReference>
<dbReference type="EC" id="2.1.1.72" evidence="2"/>
<accession>A0A4U6R598</accession>
<comment type="catalytic activity">
    <reaction evidence="6">
        <text>a 2'-deoxyadenosine in DNA + S-adenosyl-L-methionine = an N(6)-methyl-2'-deoxyadenosine in DNA + S-adenosyl-L-homocysteine + H(+)</text>
        <dbReference type="Rhea" id="RHEA:15197"/>
        <dbReference type="Rhea" id="RHEA-COMP:12418"/>
        <dbReference type="Rhea" id="RHEA-COMP:12419"/>
        <dbReference type="ChEBI" id="CHEBI:15378"/>
        <dbReference type="ChEBI" id="CHEBI:57856"/>
        <dbReference type="ChEBI" id="CHEBI:59789"/>
        <dbReference type="ChEBI" id="CHEBI:90615"/>
        <dbReference type="ChEBI" id="CHEBI:90616"/>
        <dbReference type="EC" id="2.1.1.72"/>
    </reaction>
</comment>
<proteinExistence type="inferred from homology"/>
<dbReference type="OrthoDB" id="9816043at2"/>
<comment type="similarity">
    <text evidence="1">Belongs to the N(4)/N(6)-methyltransferase family.</text>
</comment>
<dbReference type="Pfam" id="PF01555">
    <property type="entry name" value="N6_N4_Mtase"/>
    <property type="match status" value="1"/>
</dbReference>
<feature type="domain" description="DNA methylase N-4/N-6" evidence="7">
    <location>
        <begin position="122"/>
        <end position="473"/>
    </location>
</feature>
<gene>
    <name evidence="8" type="ORF">FDP08_12810</name>
</gene>
<evidence type="ECO:0000256" key="1">
    <source>
        <dbReference type="ARBA" id="ARBA00006594"/>
    </source>
</evidence>
<dbReference type="SUPFAM" id="SSF53335">
    <property type="entry name" value="S-adenosyl-L-methionine-dependent methyltransferases"/>
    <property type="match status" value="1"/>
</dbReference>
<comment type="caution">
    <text evidence="8">The sequence shown here is derived from an EMBL/GenBank/DDBJ whole genome shotgun (WGS) entry which is preliminary data.</text>
</comment>
<dbReference type="Proteomes" id="UP000308488">
    <property type="component" value="Unassembled WGS sequence"/>
</dbReference>
<evidence type="ECO:0000256" key="6">
    <source>
        <dbReference type="ARBA" id="ARBA00047942"/>
    </source>
</evidence>
<dbReference type="GO" id="GO:0032259">
    <property type="term" value="P:methylation"/>
    <property type="evidence" value="ECO:0007669"/>
    <property type="project" value="UniProtKB-KW"/>
</dbReference>